<reference evidence="1 2" key="1">
    <citation type="journal article" date="2020" name="Genomics">
        <title>Complete, high-quality genomes from long-read metagenomic sequencing of two wolf lichen thalli reveals enigmatic genome architecture.</title>
        <authorList>
            <person name="McKenzie S.K."/>
            <person name="Walston R.F."/>
            <person name="Allen J.L."/>
        </authorList>
    </citation>
    <scope>NUCLEOTIDE SEQUENCE [LARGE SCALE GENOMIC DNA]</scope>
    <source>
        <strain evidence="1">WasteWater2</strain>
    </source>
</reference>
<comment type="caution">
    <text evidence="1">The sequence shown here is derived from an EMBL/GenBank/DDBJ whole genome shotgun (WGS) entry which is preliminary data.</text>
</comment>
<accession>A0A8H6L7T1</accession>
<sequence>MTGLCETIKLLQLARLPWSCALQEMKSKTAGLRDAAVQAAFEAELTELTSLLEARTPETIVGLFGGTGHGKSEALVDHSAALLTSWSIGTTLNALFPSIRLPASDSNACTPIPIKIRGNGGEVEDFDRTSDELERELSRLDVECGIDKHIRDGELSFFCHTAVEFAEKAQKYGASAELENEDAVVLWPITKEMHVQVNSSILKQGFVLVDIPGTMDTEVARADVAKGWMRRRTSPVIVAGCDRAVDSPDVWDRVGDIIWDNQTTGNNSRFTIVLTQIDKGLKM</sequence>
<dbReference type="GeneID" id="59285004"/>
<proteinExistence type="predicted"/>
<dbReference type="RefSeq" id="XP_037168128.1">
    <property type="nucleotide sequence ID" value="XM_037305263.1"/>
</dbReference>
<keyword evidence="2" id="KW-1185">Reference proteome</keyword>
<dbReference type="PANTHER" id="PTHR36681">
    <property type="entry name" value="NUCLEAR GTPASE, GERMINAL CENTER-ASSOCIATED, TANDEM DUPLICATE 3"/>
    <property type="match status" value="1"/>
</dbReference>
<dbReference type="OrthoDB" id="3598281at2759"/>
<evidence type="ECO:0000313" key="2">
    <source>
        <dbReference type="Proteomes" id="UP000578531"/>
    </source>
</evidence>
<name>A0A8H6L7T1_9LECA</name>
<dbReference type="PANTHER" id="PTHR36681:SF3">
    <property type="entry name" value="NUCLEAR GTPASE, GERMINAL CENTER-ASSOCIATED, TANDEM DUPLICATE 3"/>
    <property type="match status" value="1"/>
</dbReference>
<gene>
    <name evidence="1" type="ORF">HO173_003336</name>
</gene>
<dbReference type="AlphaFoldDB" id="A0A8H6L7T1"/>
<dbReference type="Proteomes" id="UP000578531">
    <property type="component" value="Unassembled WGS sequence"/>
</dbReference>
<dbReference type="EMBL" id="JACCJC010000008">
    <property type="protein sequence ID" value="KAF6238829.1"/>
    <property type="molecule type" value="Genomic_DNA"/>
</dbReference>
<organism evidence="1 2">
    <name type="scientific">Letharia columbiana</name>
    <dbReference type="NCBI Taxonomy" id="112416"/>
    <lineage>
        <taxon>Eukaryota</taxon>
        <taxon>Fungi</taxon>
        <taxon>Dikarya</taxon>
        <taxon>Ascomycota</taxon>
        <taxon>Pezizomycotina</taxon>
        <taxon>Lecanoromycetes</taxon>
        <taxon>OSLEUM clade</taxon>
        <taxon>Lecanoromycetidae</taxon>
        <taxon>Lecanorales</taxon>
        <taxon>Lecanorineae</taxon>
        <taxon>Parmeliaceae</taxon>
        <taxon>Letharia</taxon>
    </lineage>
</organism>
<protein>
    <submittedName>
        <fullName evidence="1">Uncharacterized protein</fullName>
    </submittedName>
</protein>
<evidence type="ECO:0000313" key="1">
    <source>
        <dbReference type="EMBL" id="KAF6238829.1"/>
    </source>
</evidence>